<keyword evidence="2" id="KW-1185">Reference proteome</keyword>
<dbReference type="EMBL" id="MCRM02000029">
    <property type="protein sequence ID" value="PNV72635.1"/>
    <property type="molecule type" value="Genomic_DNA"/>
</dbReference>
<proteinExistence type="predicted"/>
<evidence type="ECO:0000313" key="2">
    <source>
        <dbReference type="Proteomes" id="UP000094669"/>
    </source>
</evidence>
<comment type="caution">
    <text evidence="1">The sequence shown here is derived from an EMBL/GenBank/DDBJ whole genome shotgun (WGS) entry which is preliminary data.</text>
</comment>
<protein>
    <submittedName>
        <fullName evidence="1">Uncharacterized protein</fullName>
    </submittedName>
</protein>
<dbReference type="RefSeq" id="WP_010412821.1">
    <property type="nucleotide sequence ID" value="NZ_MCRM02000029.1"/>
</dbReference>
<organism evidence="1 2">
    <name type="scientific">Leptospira inadai serovar Lyme</name>
    <dbReference type="NCBI Taxonomy" id="293084"/>
    <lineage>
        <taxon>Bacteria</taxon>
        <taxon>Pseudomonadati</taxon>
        <taxon>Spirochaetota</taxon>
        <taxon>Spirochaetia</taxon>
        <taxon>Leptospirales</taxon>
        <taxon>Leptospiraceae</taxon>
        <taxon>Leptospira</taxon>
    </lineage>
</organism>
<reference evidence="1" key="1">
    <citation type="submission" date="2018-01" db="EMBL/GenBank/DDBJ databases">
        <title>Genomic characterization of Leptospira inadai serogroup Lyme isolated from captured rat in Brazil and comparative analysis with human reference strain.</title>
        <authorList>
            <person name="Moreno L.Z."/>
            <person name="Loureiro A.P."/>
            <person name="Miraglia F."/>
            <person name="Kremer F.S."/>
            <person name="Eslabao M.R."/>
            <person name="Dellagostin O.A."/>
            <person name="Lilenbaum W."/>
            <person name="Moreno A.M."/>
        </authorList>
    </citation>
    <scope>NUCLEOTIDE SEQUENCE [LARGE SCALE GENOMIC DNA]</scope>
    <source>
        <strain evidence="1">M34/99</strain>
    </source>
</reference>
<name>A0ABX4YE00_9LEPT</name>
<gene>
    <name evidence="1" type="ORF">BES34_018930</name>
</gene>
<dbReference type="Proteomes" id="UP000094669">
    <property type="component" value="Unassembled WGS sequence"/>
</dbReference>
<sequence>MAQTNNTSSFLLVPVDLDAMCVGKEDSEQRASLTAPATANFVTLPYMGGPQGPNLSDLFVNKPFQTESLPLKIGVHLHWALPDALTQGMQIKNKDTGAESIQFPNVPNRWMVTRILTSLDGDGSQTTQKSWIVESDFLSTDANTYYDHTNIPFNKDGNFTFSQTNPPFRYMGRAIELEKWSESPDPNIERLTPLTAIGYGEPRFASYYPNCKTVFGFQDTFADQVNFNPESYSISYAVIGWYSDQNNDPIHSSGDLAKTLDAFHWELPEKTQIDSISRMVCVGMLGDVKWNPSTNYISSKTDLSATQVALANTNSEGLASLLSGLIQIPELSRSQLERFIEALQIGYLDKLTDVGAMAELERVLHKSFFGTKQTETVWTVVPADPKTEDATGLSEQVSKDLNQLNRYQIQADQNSAQILSIKKQVFADWYKFIASLYPATGNPPPVSSNDIRQFIEANTGDQSQFQVLNGNLSALTSEIRSLSQKITDEIGKQYSLKAIEAPRFYKPNDPIVLISGKDLQPSGRYGFDGAFSETGKLLCRLDSQTITTFQFGFSAKSYAVASGQLPKYSDISNLPLGNLPNLVLSESYYLDKSQWGVVLKASEASSISDILKQLRSEFDSSGSDSFYKNHSTSGVVPSPLQFNTWDRPWHPILLQWNFAFRPYQTIETVAQGVALPNYIPDFIQKNCKLPDGETDLKYGGEGLGQEQNYTGATILTPQAIKNLKDRVSDYQKYSSNPIVQKILEQAVNIPVLSQALSGFNEALGMQSQEMQFQINDPLARGLERTFNQKIRDFVGGTNDANPLPEINFNPIRCGLGRIQKLRVIDAFGQYRDYDTPPTVASRSLSVQNDIYPAFLPPRFVQPARLLFRWLSTYDDSEEMNSINSPIHGWILPNYLDGSLVIYDQDGNPLGSIAAYDGSGIFFESAPGRDPITTIRVQDADFSQKMNQVFKNSHILEFVSSILNRDESFLESFISTLDKSLQFIEPQNYSETTSLIQFIGRPIAVVRAKLKMELKGNPIQNQSWASLHYNISDQNQSDVASFTQVTFPLRLGSALQYQDGLLGFYPEKDGKTDFSVFYSSHTDGSDSTITIPSETTITLKPDPAEDPITVLLLVDPRAPIHATTGIVPQKRIDIPRYHYAPALEKMSVTFQTAPVLTPSDHLQVPIPLIAGTDWAWVEKESGSWQNFSPIEKVHTETNFSGTLLFREGWLKIKAADPKQNSNGE</sequence>
<accession>A0ABX4YE00</accession>
<evidence type="ECO:0000313" key="1">
    <source>
        <dbReference type="EMBL" id="PNV72635.1"/>
    </source>
</evidence>